<keyword evidence="7" id="KW-1185">Reference proteome</keyword>
<evidence type="ECO:0000256" key="1">
    <source>
        <dbReference type="ARBA" id="ARBA00005417"/>
    </source>
</evidence>
<reference evidence="6 7" key="1">
    <citation type="submission" date="2024-09" db="EMBL/GenBank/DDBJ databases">
        <authorList>
            <person name="Sun Q."/>
            <person name="Mori K."/>
        </authorList>
    </citation>
    <scope>NUCLEOTIDE SEQUENCE [LARGE SCALE GENOMIC DNA]</scope>
    <source>
        <strain evidence="6 7">JCM 4362</strain>
    </source>
</reference>
<feature type="domain" description="ABC transporter" evidence="5">
    <location>
        <begin position="9"/>
        <end position="232"/>
    </location>
</feature>
<dbReference type="InterPro" id="IPR003439">
    <property type="entry name" value="ABC_transporter-like_ATP-bd"/>
</dbReference>
<keyword evidence="3" id="KW-0547">Nucleotide-binding</keyword>
<dbReference type="Proteomes" id="UP001589718">
    <property type="component" value="Unassembled WGS sequence"/>
</dbReference>
<dbReference type="PROSITE" id="PS50893">
    <property type="entry name" value="ABC_TRANSPORTER_2"/>
    <property type="match status" value="1"/>
</dbReference>
<sequence>MVATSNAVLEVRQLNKHYGDYRALDGVDLTVNAGEVYGLLGPNGAGKTTLMKTVLGLQRPTSGSIRLFGGAVGRDTLAQVGALIEVPGLWPTLTGDETLRLHARLRCVPEQWTEPALELVKMTGARHRKVGAYSLGMRWRLGIAVALLARPRLLILDEPTNGLDPVGIREMRGIIRALADEGVAVLIASHQLAEVAQVCDRVQVVVAGRTRYEGLLGGLAVGGDLEAGFFRLLETADATAY</sequence>
<dbReference type="Gene3D" id="3.40.50.300">
    <property type="entry name" value="P-loop containing nucleotide triphosphate hydrolases"/>
    <property type="match status" value="1"/>
</dbReference>
<evidence type="ECO:0000256" key="4">
    <source>
        <dbReference type="ARBA" id="ARBA00022840"/>
    </source>
</evidence>
<organism evidence="6 7">
    <name type="scientific">Streptomyces cremeus</name>
    <dbReference type="NCBI Taxonomy" id="66881"/>
    <lineage>
        <taxon>Bacteria</taxon>
        <taxon>Bacillati</taxon>
        <taxon>Actinomycetota</taxon>
        <taxon>Actinomycetes</taxon>
        <taxon>Kitasatosporales</taxon>
        <taxon>Streptomycetaceae</taxon>
        <taxon>Streptomyces</taxon>
    </lineage>
</organism>
<accession>A0ABV5PFL4</accession>
<dbReference type="InterPro" id="IPR027417">
    <property type="entry name" value="P-loop_NTPase"/>
</dbReference>
<comment type="caution">
    <text evidence="6">The sequence shown here is derived from an EMBL/GenBank/DDBJ whole genome shotgun (WGS) entry which is preliminary data.</text>
</comment>
<evidence type="ECO:0000256" key="2">
    <source>
        <dbReference type="ARBA" id="ARBA00022448"/>
    </source>
</evidence>
<protein>
    <submittedName>
        <fullName evidence="6">ABC transporter ATP-binding protein</fullName>
    </submittedName>
</protein>
<dbReference type="GO" id="GO:0005524">
    <property type="term" value="F:ATP binding"/>
    <property type="evidence" value="ECO:0007669"/>
    <property type="project" value="UniProtKB-KW"/>
</dbReference>
<evidence type="ECO:0000256" key="3">
    <source>
        <dbReference type="ARBA" id="ARBA00022741"/>
    </source>
</evidence>
<dbReference type="Pfam" id="PF00005">
    <property type="entry name" value="ABC_tran"/>
    <property type="match status" value="1"/>
</dbReference>
<proteinExistence type="inferred from homology"/>
<dbReference type="RefSeq" id="WP_345228632.1">
    <property type="nucleotide sequence ID" value="NZ_BAAAXE010000015.1"/>
</dbReference>
<name>A0ABV5PFL4_STRCM</name>
<dbReference type="InterPro" id="IPR003593">
    <property type="entry name" value="AAA+_ATPase"/>
</dbReference>
<keyword evidence="2" id="KW-0813">Transport</keyword>
<dbReference type="EMBL" id="JBHMCR010000009">
    <property type="protein sequence ID" value="MFB9521879.1"/>
    <property type="molecule type" value="Genomic_DNA"/>
</dbReference>
<evidence type="ECO:0000313" key="6">
    <source>
        <dbReference type="EMBL" id="MFB9521879.1"/>
    </source>
</evidence>
<dbReference type="PANTHER" id="PTHR43335:SF4">
    <property type="entry name" value="ABC TRANSPORTER, ATP-BINDING PROTEIN"/>
    <property type="match status" value="1"/>
</dbReference>
<dbReference type="SUPFAM" id="SSF52540">
    <property type="entry name" value="P-loop containing nucleoside triphosphate hydrolases"/>
    <property type="match status" value="1"/>
</dbReference>
<comment type="similarity">
    <text evidence="1">Belongs to the ABC transporter superfamily.</text>
</comment>
<evidence type="ECO:0000259" key="5">
    <source>
        <dbReference type="PROSITE" id="PS50893"/>
    </source>
</evidence>
<dbReference type="SMART" id="SM00382">
    <property type="entry name" value="AAA"/>
    <property type="match status" value="1"/>
</dbReference>
<keyword evidence="4 6" id="KW-0067">ATP-binding</keyword>
<evidence type="ECO:0000313" key="7">
    <source>
        <dbReference type="Proteomes" id="UP001589718"/>
    </source>
</evidence>
<gene>
    <name evidence="6" type="ORF">ACFFTU_18195</name>
</gene>
<dbReference type="PANTHER" id="PTHR43335">
    <property type="entry name" value="ABC TRANSPORTER, ATP-BINDING PROTEIN"/>
    <property type="match status" value="1"/>
</dbReference>